<sequence>MEIKSTDPKVIIQIHSGRGVSYSSTFSEATLAGTVITCSDTFTQHQPSNVSLKISFPLFIPNRNRKNVRKFNVLRRKECHERTLFHTIHDEWSVFLSGLYRYEKAVEDKDRSPCGIRLTQTPGSPQYNFPRAGQFNRFIFLHHYTSCHFSTPSPPPPPPITTTSNDNTAACHTSSPTTTTNNNNNTAFPSFSSIPLPCLILYTFTPPLPHSIPHPLHICHIACMHSHTHFLPAKHEHHHHHYCHHHNHHHYHCHHHHHHQLRK</sequence>
<organism evidence="2 3">
    <name type="scientific">Portunus trituberculatus</name>
    <name type="common">Swimming crab</name>
    <name type="synonym">Neptunus trituberculatus</name>
    <dbReference type="NCBI Taxonomy" id="210409"/>
    <lineage>
        <taxon>Eukaryota</taxon>
        <taxon>Metazoa</taxon>
        <taxon>Ecdysozoa</taxon>
        <taxon>Arthropoda</taxon>
        <taxon>Crustacea</taxon>
        <taxon>Multicrustacea</taxon>
        <taxon>Malacostraca</taxon>
        <taxon>Eumalacostraca</taxon>
        <taxon>Eucarida</taxon>
        <taxon>Decapoda</taxon>
        <taxon>Pleocyemata</taxon>
        <taxon>Brachyura</taxon>
        <taxon>Eubrachyura</taxon>
        <taxon>Portunoidea</taxon>
        <taxon>Portunidae</taxon>
        <taxon>Portuninae</taxon>
        <taxon>Portunus</taxon>
    </lineage>
</organism>
<evidence type="ECO:0000256" key="1">
    <source>
        <dbReference type="SAM" id="MobiDB-lite"/>
    </source>
</evidence>
<reference evidence="2 3" key="1">
    <citation type="submission" date="2019-05" db="EMBL/GenBank/DDBJ databases">
        <title>Another draft genome of Portunus trituberculatus and its Hox gene families provides insights of decapod evolution.</title>
        <authorList>
            <person name="Jeong J.-H."/>
            <person name="Song I."/>
            <person name="Kim S."/>
            <person name="Choi T."/>
            <person name="Kim D."/>
            <person name="Ryu S."/>
            <person name="Kim W."/>
        </authorList>
    </citation>
    <scope>NUCLEOTIDE SEQUENCE [LARGE SCALE GENOMIC DNA]</scope>
    <source>
        <tissue evidence="2">Muscle</tissue>
    </source>
</reference>
<name>A0A5B7G8E5_PORTR</name>
<evidence type="ECO:0000313" key="3">
    <source>
        <dbReference type="Proteomes" id="UP000324222"/>
    </source>
</evidence>
<accession>A0A5B7G8E5</accession>
<feature type="region of interest" description="Disordered" evidence="1">
    <location>
        <begin position="151"/>
        <end position="184"/>
    </location>
</feature>
<protein>
    <submittedName>
        <fullName evidence="2">Uncharacterized protein</fullName>
    </submittedName>
</protein>
<dbReference type="EMBL" id="VSRR010011162">
    <property type="protein sequence ID" value="MPC52804.1"/>
    <property type="molecule type" value="Genomic_DNA"/>
</dbReference>
<gene>
    <name evidence="2" type="ORF">E2C01_046682</name>
</gene>
<comment type="caution">
    <text evidence="2">The sequence shown here is derived from an EMBL/GenBank/DDBJ whole genome shotgun (WGS) entry which is preliminary data.</text>
</comment>
<evidence type="ECO:0000313" key="2">
    <source>
        <dbReference type="EMBL" id="MPC52804.1"/>
    </source>
</evidence>
<dbReference type="Proteomes" id="UP000324222">
    <property type="component" value="Unassembled WGS sequence"/>
</dbReference>
<proteinExistence type="predicted"/>
<feature type="compositionally biased region" description="Low complexity" evidence="1">
    <location>
        <begin position="173"/>
        <end position="184"/>
    </location>
</feature>
<dbReference type="AlphaFoldDB" id="A0A5B7G8E5"/>
<keyword evidence="3" id="KW-1185">Reference proteome</keyword>